<keyword evidence="11 16" id="KW-0520">NAD</keyword>
<evidence type="ECO:0000256" key="11">
    <source>
        <dbReference type="ARBA" id="ARBA00023027"/>
    </source>
</evidence>
<dbReference type="GO" id="GO:0015990">
    <property type="term" value="P:electron transport coupled proton transport"/>
    <property type="evidence" value="ECO:0007669"/>
    <property type="project" value="TreeGrafter"/>
</dbReference>
<evidence type="ECO:0000256" key="6">
    <source>
        <dbReference type="ARBA" id="ARBA00022660"/>
    </source>
</evidence>
<keyword evidence="9 16" id="KW-0249">Electron transport</keyword>
<feature type="transmembrane region" description="Helical" evidence="16">
    <location>
        <begin position="223"/>
        <end position="246"/>
    </location>
</feature>
<dbReference type="EC" id="7.1.1.2" evidence="3 16"/>
<evidence type="ECO:0000259" key="17">
    <source>
        <dbReference type="Pfam" id="PF00361"/>
    </source>
</evidence>
<keyword evidence="8" id="KW-1278">Translocase</keyword>
<dbReference type="GO" id="GO:0048039">
    <property type="term" value="F:ubiquinone binding"/>
    <property type="evidence" value="ECO:0007669"/>
    <property type="project" value="TreeGrafter"/>
</dbReference>
<geneLocation type="mitochondrion" evidence="19"/>
<feature type="transmembrane region" description="Helical" evidence="16">
    <location>
        <begin position="305"/>
        <end position="330"/>
    </location>
</feature>
<evidence type="ECO:0000256" key="16">
    <source>
        <dbReference type="RuleBase" id="RU003297"/>
    </source>
</evidence>
<feature type="transmembrane region" description="Helical" evidence="16">
    <location>
        <begin position="252"/>
        <end position="274"/>
    </location>
</feature>
<dbReference type="InterPro" id="IPR010227">
    <property type="entry name" value="NADH_Q_OxRdtase_chainM/4"/>
</dbReference>
<keyword evidence="5 16" id="KW-0813">Transport</keyword>
<keyword evidence="6 16" id="KW-0679">Respiratory chain</keyword>
<dbReference type="PANTHER" id="PTHR43507:SF20">
    <property type="entry name" value="NADH-UBIQUINONE OXIDOREDUCTASE CHAIN 4"/>
    <property type="match status" value="1"/>
</dbReference>
<feature type="transmembrane region" description="Helical" evidence="16">
    <location>
        <begin position="430"/>
        <end position="451"/>
    </location>
</feature>
<keyword evidence="13 16" id="KW-0496">Mitochondrion</keyword>
<dbReference type="AlphaFoldDB" id="A0A7H0R1L6"/>
<evidence type="ECO:0000256" key="7">
    <source>
        <dbReference type="ARBA" id="ARBA00022692"/>
    </source>
</evidence>
<evidence type="ECO:0000256" key="2">
    <source>
        <dbReference type="ARBA" id="ARBA00009025"/>
    </source>
</evidence>
<evidence type="ECO:0000256" key="15">
    <source>
        <dbReference type="ARBA" id="ARBA00049551"/>
    </source>
</evidence>
<evidence type="ECO:0000259" key="18">
    <source>
        <dbReference type="Pfam" id="PF01059"/>
    </source>
</evidence>
<feature type="transmembrane region" description="Helical" evidence="16">
    <location>
        <begin position="144"/>
        <end position="168"/>
    </location>
</feature>
<evidence type="ECO:0000256" key="5">
    <source>
        <dbReference type="ARBA" id="ARBA00022448"/>
    </source>
</evidence>
<dbReference type="GO" id="GO:0008137">
    <property type="term" value="F:NADH dehydrogenase (ubiquinone) activity"/>
    <property type="evidence" value="ECO:0007669"/>
    <property type="project" value="UniProtKB-UniRule"/>
</dbReference>
<evidence type="ECO:0000256" key="12">
    <source>
        <dbReference type="ARBA" id="ARBA00023075"/>
    </source>
</evidence>
<comment type="similarity">
    <text evidence="2 16">Belongs to the complex I subunit 4 family.</text>
</comment>
<dbReference type="NCBIfam" id="TIGR01972">
    <property type="entry name" value="NDH_I_M"/>
    <property type="match status" value="1"/>
</dbReference>
<organism evidence="19">
    <name type="scientific">Amphiura sp. JN-2020</name>
    <dbReference type="NCBI Taxonomy" id="2763518"/>
    <lineage>
        <taxon>Eukaryota</taxon>
        <taxon>Metazoa</taxon>
        <taxon>Echinodermata</taxon>
        <taxon>Eleutherozoa</taxon>
        <taxon>Asterozoa</taxon>
        <taxon>Ophiuroidea</taxon>
        <taxon>Myophiuroidea</taxon>
        <taxon>Metophiurida</taxon>
        <taxon>Ophintegrida</taxon>
        <taxon>Amphilepidida</taxon>
        <taxon>Ophiurina</taxon>
        <taxon>Gnathophiurina</taxon>
        <taxon>Amphiuroidea</taxon>
        <taxon>Amphiuridae</taxon>
        <taxon>Amphiura</taxon>
    </lineage>
</organism>
<keyword evidence="7 16" id="KW-0812">Transmembrane</keyword>
<sequence>MWTLLLITTGVIITNWVSPANKLWPTIISQTSIAFLISLLKLIPTENLSSWNTAFHTDNISSPLLILSFWLLPVSLLSSVSHLNKKSNKNTQLFITLSLLILLSLTITFSSSNLMLFFIGFEGTLIPTLFLISQWGMQEARIEAGYYFIFYTLISSLPLLLGLISIYNTQSHLNINYFTHSPFNQYNTLIPIFCLIAFLVKVPIFGLHLWLPKAHVEAPVAGSMILAAILLKMGGYGFIRLSHIFIESVNNTISPLLIPFCCWGGALTSLICITQTDLKSLIAYSSVSHMSFMIGALAYPSAWGVSGGVIVMIAHGLVSSGLFCIANLFYERSGSRTLSINRGLKNICTTLPIAWLLLACANLGLPPLPNSVGELMVFSSIITNSLPNFIPSIIGILFTGIFSLTIYQLLNSGSRFNWNIILLANTEREILTLFLHITPLFILTLNLNLIIP</sequence>
<comment type="function">
    <text evidence="16">Core subunit of the mitochondrial membrane respiratory chain NADH dehydrogenase (Complex I) which catalyzes electron transfer from NADH through the respiratory chain, using ubiquinone as an electron acceptor. Essential for the catalytic activity and assembly of complex I.</text>
</comment>
<feature type="transmembrane region" description="Helical" evidence="16">
    <location>
        <begin position="188"/>
        <end position="211"/>
    </location>
</feature>
<feature type="transmembrane region" description="Helical" evidence="16">
    <location>
        <begin position="92"/>
        <end position="109"/>
    </location>
</feature>
<dbReference type="EMBL" id="MN296491">
    <property type="protein sequence ID" value="QNQ65315.1"/>
    <property type="molecule type" value="Genomic_DNA"/>
</dbReference>
<dbReference type="PRINTS" id="PR01437">
    <property type="entry name" value="NUOXDRDTASE4"/>
</dbReference>
<dbReference type="Pfam" id="PF00361">
    <property type="entry name" value="Proton_antipo_M"/>
    <property type="match status" value="1"/>
</dbReference>
<dbReference type="Pfam" id="PF01059">
    <property type="entry name" value="Oxidored_q5_N"/>
    <property type="match status" value="1"/>
</dbReference>
<dbReference type="GO" id="GO:0031966">
    <property type="term" value="C:mitochondrial membrane"/>
    <property type="evidence" value="ECO:0007669"/>
    <property type="project" value="UniProtKB-SubCell"/>
</dbReference>
<dbReference type="GO" id="GO:0003954">
    <property type="term" value="F:NADH dehydrogenase activity"/>
    <property type="evidence" value="ECO:0007669"/>
    <property type="project" value="TreeGrafter"/>
</dbReference>
<evidence type="ECO:0000256" key="13">
    <source>
        <dbReference type="ARBA" id="ARBA00023128"/>
    </source>
</evidence>
<accession>A0A7H0R1L6</accession>
<dbReference type="InterPro" id="IPR001750">
    <property type="entry name" value="ND/Mrp_TM"/>
</dbReference>
<protein>
    <recommendedName>
        <fullName evidence="4 16">NADH-ubiquinone oxidoreductase chain 4</fullName>
        <ecNumber evidence="3 16">7.1.1.2</ecNumber>
    </recommendedName>
</protein>
<evidence type="ECO:0000256" key="3">
    <source>
        <dbReference type="ARBA" id="ARBA00012944"/>
    </source>
</evidence>
<comment type="catalytic activity">
    <reaction evidence="15 16">
        <text>a ubiquinone + NADH + 5 H(+)(in) = a ubiquinol + NAD(+) + 4 H(+)(out)</text>
        <dbReference type="Rhea" id="RHEA:29091"/>
        <dbReference type="Rhea" id="RHEA-COMP:9565"/>
        <dbReference type="Rhea" id="RHEA-COMP:9566"/>
        <dbReference type="ChEBI" id="CHEBI:15378"/>
        <dbReference type="ChEBI" id="CHEBI:16389"/>
        <dbReference type="ChEBI" id="CHEBI:17976"/>
        <dbReference type="ChEBI" id="CHEBI:57540"/>
        <dbReference type="ChEBI" id="CHEBI:57945"/>
        <dbReference type="EC" id="7.1.1.2"/>
    </reaction>
</comment>
<evidence type="ECO:0000256" key="4">
    <source>
        <dbReference type="ARBA" id="ARBA00021006"/>
    </source>
</evidence>
<feature type="domain" description="NADH:ubiquinone oxidoreductase chain 4 N-terminal" evidence="18">
    <location>
        <begin position="1"/>
        <end position="108"/>
    </location>
</feature>
<name>A0A7H0R1L6_9ECHI</name>
<feature type="transmembrane region" description="Helical" evidence="16">
    <location>
        <begin position="60"/>
        <end position="80"/>
    </location>
</feature>
<dbReference type="PANTHER" id="PTHR43507">
    <property type="entry name" value="NADH-UBIQUINONE OXIDOREDUCTASE CHAIN 4"/>
    <property type="match status" value="1"/>
</dbReference>
<evidence type="ECO:0000256" key="10">
    <source>
        <dbReference type="ARBA" id="ARBA00022989"/>
    </source>
</evidence>
<reference evidence="19" key="1">
    <citation type="journal article" date="2019" name="Mitochondrial DNA Part B Resour">
        <title>The complete mitochondrial genome of a deep sea ophiuroid of the genus Amphiura (Ophiuroidea: Amphiuridae).</title>
        <authorList>
            <person name="Na J."/>
            <person name="Zhang D."/>
            <person name="Cheng H."/>
            <person name="Yang J."/>
            <person name="Zhang R."/>
            <person name="Chen W."/>
            <person name="Wang C."/>
        </authorList>
    </citation>
    <scope>NUCLEOTIDE SEQUENCE</scope>
</reference>
<dbReference type="GO" id="GO:0042773">
    <property type="term" value="P:ATP synthesis coupled electron transport"/>
    <property type="evidence" value="ECO:0007669"/>
    <property type="project" value="InterPro"/>
</dbReference>
<feature type="transmembrane region" description="Helical" evidence="16">
    <location>
        <begin position="115"/>
        <end position="132"/>
    </location>
</feature>
<keyword evidence="10 16" id="KW-1133">Transmembrane helix</keyword>
<gene>
    <name evidence="19" type="primary">ND4</name>
</gene>
<evidence type="ECO:0000256" key="8">
    <source>
        <dbReference type="ARBA" id="ARBA00022967"/>
    </source>
</evidence>
<evidence type="ECO:0000256" key="1">
    <source>
        <dbReference type="ARBA" id="ARBA00004225"/>
    </source>
</evidence>
<evidence type="ECO:0000313" key="19">
    <source>
        <dbReference type="EMBL" id="QNQ65315.1"/>
    </source>
</evidence>
<dbReference type="InterPro" id="IPR000260">
    <property type="entry name" value="NADH4_N"/>
</dbReference>
<keyword evidence="14 16" id="KW-0472">Membrane</keyword>
<feature type="transmembrane region" description="Helical" evidence="16">
    <location>
        <begin position="281"/>
        <end position="299"/>
    </location>
</feature>
<comment type="subcellular location">
    <subcellularLocation>
        <location evidence="1 16">Mitochondrion membrane</location>
        <topology evidence="1 16">Multi-pass membrane protein</topology>
    </subcellularLocation>
</comment>
<feature type="transmembrane region" description="Helical" evidence="16">
    <location>
        <begin position="351"/>
        <end position="369"/>
    </location>
</feature>
<feature type="transmembrane region" description="Helical" evidence="16">
    <location>
        <begin position="389"/>
        <end position="410"/>
    </location>
</feature>
<evidence type="ECO:0000256" key="14">
    <source>
        <dbReference type="ARBA" id="ARBA00023136"/>
    </source>
</evidence>
<feature type="domain" description="NADH:quinone oxidoreductase/Mrp antiporter transmembrane" evidence="17">
    <location>
        <begin position="111"/>
        <end position="394"/>
    </location>
</feature>
<proteinExistence type="inferred from homology"/>
<evidence type="ECO:0000256" key="9">
    <source>
        <dbReference type="ARBA" id="ARBA00022982"/>
    </source>
</evidence>
<keyword evidence="12 16" id="KW-0830">Ubiquinone</keyword>
<dbReference type="InterPro" id="IPR003918">
    <property type="entry name" value="NADH_UbQ_OxRdtase"/>
</dbReference>